<evidence type="ECO:0000313" key="2">
    <source>
        <dbReference type="EMBL" id="MDH0364746.1"/>
    </source>
</evidence>
<dbReference type="Proteomes" id="UP001158297">
    <property type="component" value="Unassembled WGS sequence"/>
</dbReference>
<dbReference type="RefSeq" id="WP_279813502.1">
    <property type="nucleotide sequence ID" value="NZ_CAURON010000023.1"/>
</dbReference>
<evidence type="ECO:0000256" key="1">
    <source>
        <dbReference type="SAM" id="Phobius"/>
    </source>
</evidence>
<evidence type="ECO:0000313" key="3">
    <source>
        <dbReference type="Proteomes" id="UP001158297"/>
    </source>
</evidence>
<organism evidence="2 3">
    <name type="scientific">Comamonas aquatica</name>
    <dbReference type="NCBI Taxonomy" id="225991"/>
    <lineage>
        <taxon>Bacteria</taxon>
        <taxon>Pseudomonadati</taxon>
        <taxon>Pseudomonadota</taxon>
        <taxon>Betaproteobacteria</taxon>
        <taxon>Burkholderiales</taxon>
        <taxon>Comamonadaceae</taxon>
        <taxon>Comamonas</taxon>
    </lineage>
</organism>
<comment type="caution">
    <text evidence="2">The sequence shown here is derived from an EMBL/GenBank/DDBJ whole genome shotgun (WGS) entry which is preliminary data.</text>
</comment>
<dbReference type="EMBL" id="JAODZU010000026">
    <property type="protein sequence ID" value="MDH0364746.1"/>
    <property type="molecule type" value="Genomic_DNA"/>
</dbReference>
<dbReference type="AlphaFoldDB" id="A0AA42HXH2"/>
<sequence>MKAALGVRFFAGAAVAAVAFFAVAMFAFLVGMGVVPAWWGVGLRQHWLSLMLMGKIRLSKRANQFFSPELLQQSTS</sequence>
<protein>
    <submittedName>
        <fullName evidence="2">Uncharacterized protein</fullName>
    </submittedName>
</protein>
<reference evidence="2" key="1">
    <citation type="submission" date="2022-09" db="EMBL/GenBank/DDBJ databases">
        <title>Intensive care unit water sources are persistently colonized with multi-drug resistant bacteria and are the site of extensive horizontal gene transfer of antibiotic resistance genes.</title>
        <authorList>
            <person name="Diorio-Toth L."/>
        </authorList>
    </citation>
    <scope>NUCLEOTIDE SEQUENCE</scope>
    <source>
        <strain evidence="2">GD04130</strain>
    </source>
</reference>
<keyword evidence="1" id="KW-0812">Transmembrane</keyword>
<keyword evidence="1" id="KW-0472">Membrane</keyword>
<feature type="transmembrane region" description="Helical" evidence="1">
    <location>
        <begin position="7"/>
        <end position="30"/>
    </location>
</feature>
<gene>
    <name evidence="2" type="ORF">N7330_17060</name>
</gene>
<name>A0AA42HXH2_9BURK</name>
<keyword evidence="1" id="KW-1133">Transmembrane helix</keyword>
<accession>A0AA42HXH2</accession>
<proteinExistence type="predicted"/>